<dbReference type="GO" id="GO:0000976">
    <property type="term" value="F:transcription cis-regulatory region binding"/>
    <property type="evidence" value="ECO:0007669"/>
    <property type="project" value="TreeGrafter"/>
</dbReference>
<reference evidence="6" key="1">
    <citation type="submission" date="2024-05" db="EMBL/GenBank/DDBJ databases">
        <authorList>
            <person name="Yu L."/>
        </authorList>
    </citation>
    <scope>NUCLEOTIDE SEQUENCE</scope>
    <source>
        <strain evidence="6">G08B096</strain>
    </source>
</reference>
<organism evidence="6">
    <name type="scientific">Agromyces sp. G08B096</name>
    <dbReference type="NCBI Taxonomy" id="3156399"/>
    <lineage>
        <taxon>Bacteria</taxon>
        <taxon>Bacillati</taxon>
        <taxon>Actinomycetota</taxon>
        <taxon>Actinomycetes</taxon>
        <taxon>Micrococcales</taxon>
        <taxon>Microbacteriaceae</taxon>
        <taxon>Agromyces</taxon>
    </lineage>
</organism>
<dbReference type="EMBL" id="CP158374">
    <property type="protein sequence ID" value="XBX81667.1"/>
    <property type="molecule type" value="Genomic_DNA"/>
</dbReference>
<dbReference type="InterPro" id="IPR001647">
    <property type="entry name" value="HTH_TetR"/>
</dbReference>
<dbReference type="InterPro" id="IPR004111">
    <property type="entry name" value="Repressor_TetR_C"/>
</dbReference>
<sequence>MPPRTAARTPLSRERVLATAMRLADRDGIDALTMRALADELGVEAMSIYYHLPNKQAILDGLVESVFTEIEAEAGGFAVPPGTDASTWGRALRDRILAARRVLLRHAWAPNLMNARGTPGPTATRHVDGIVGIMRAGGLSHDLIHHGLHAFGSRIHGYVQELSDDRDAPAPAPAELEQLAALAPNLAGMLAEVAHDDPGSTLGWCDDQTEFEFGLDLLLDGLERRARIMG</sequence>
<dbReference type="Pfam" id="PF00440">
    <property type="entry name" value="TetR_N"/>
    <property type="match status" value="1"/>
</dbReference>
<evidence type="ECO:0000313" key="6">
    <source>
        <dbReference type="EMBL" id="XBX81667.1"/>
    </source>
</evidence>
<dbReference type="Gene3D" id="1.10.10.60">
    <property type="entry name" value="Homeodomain-like"/>
    <property type="match status" value="1"/>
</dbReference>
<dbReference type="PANTHER" id="PTHR30055:SF151">
    <property type="entry name" value="TRANSCRIPTIONAL REGULATORY PROTEIN"/>
    <property type="match status" value="1"/>
</dbReference>
<dbReference type="GO" id="GO:0045892">
    <property type="term" value="P:negative regulation of DNA-templated transcription"/>
    <property type="evidence" value="ECO:0007669"/>
    <property type="project" value="InterPro"/>
</dbReference>
<feature type="domain" description="HTH tetR-type" evidence="5">
    <location>
        <begin position="10"/>
        <end position="70"/>
    </location>
</feature>
<evidence type="ECO:0000256" key="4">
    <source>
        <dbReference type="PROSITE-ProRule" id="PRU00335"/>
    </source>
</evidence>
<dbReference type="RefSeq" id="WP_350347689.1">
    <property type="nucleotide sequence ID" value="NZ_CP158374.1"/>
</dbReference>
<dbReference type="SUPFAM" id="SSF48498">
    <property type="entry name" value="Tetracyclin repressor-like, C-terminal domain"/>
    <property type="match status" value="1"/>
</dbReference>
<protein>
    <submittedName>
        <fullName evidence="6">TetR/AcrR family transcriptional regulator C-terminal domain-containing protein</fullName>
    </submittedName>
</protein>
<dbReference type="InterPro" id="IPR050109">
    <property type="entry name" value="HTH-type_TetR-like_transc_reg"/>
</dbReference>
<dbReference type="Gene3D" id="1.10.357.10">
    <property type="entry name" value="Tetracycline Repressor, domain 2"/>
    <property type="match status" value="1"/>
</dbReference>
<keyword evidence="1" id="KW-0805">Transcription regulation</keyword>
<evidence type="ECO:0000256" key="3">
    <source>
        <dbReference type="ARBA" id="ARBA00023163"/>
    </source>
</evidence>
<dbReference type="InterPro" id="IPR036271">
    <property type="entry name" value="Tet_transcr_reg_TetR-rel_C_sf"/>
</dbReference>
<dbReference type="PROSITE" id="PS50977">
    <property type="entry name" value="HTH_TETR_2"/>
    <property type="match status" value="1"/>
</dbReference>
<dbReference type="GO" id="GO:0003700">
    <property type="term" value="F:DNA-binding transcription factor activity"/>
    <property type="evidence" value="ECO:0007669"/>
    <property type="project" value="TreeGrafter"/>
</dbReference>
<keyword evidence="3" id="KW-0804">Transcription</keyword>
<accession>A0AAU7W8B3</accession>
<dbReference type="SUPFAM" id="SSF46689">
    <property type="entry name" value="Homeodomain-like"/>
    <property type="match status" value="1"/>
</dbReference>
<dbReference type="PRINTS" id="PR00455">
    <property type="entry name" value="HTHTETR"/>
</dbReference>
<evidence type="ECO:0000256" key="1">
    <source>
        <dbReference type="ARBA" id="ARBA00023015"/>
    </source>
</evidence>
<dbReference type="PANTHER" id="PTHR30055">
    <property type="entry name" value="HTH-TYPE TRANSCRIPTIONAL REGULATOR RUTR"/>
    <property type="match status" value="1"/>
</dbReference>
<dbReference type="AlphaFoldDB" id="A0AAU7W8B3"/>
<evidence type="ECO:0000259" key="5">
    <source>
        <dbReference type="PROSITE" id="PS50977"/>
    </source>
</evidence>
<gene>
    <name evidence="6" type="ORF">ABIQ69_13745</name>
</gene>
<feature type="DNA-binding region" description="H-T-H motif" evidence="4">
    <location>
        <begin position="33"/>
        <end position="52"/>
    </location>
</feature>
<keyword evidence="2 4" id="KW-0238">DNA-binding</keyword>
<dbReference type="Pfam" id="PF02909">
    <property type="entry name" value="TetR_C_1"/>
    <property type="match status" value="1"/>
</dbReference>
<evidence type="ECO:0000256" key="2">
    <source>
        <dbReference type="ARBA" id="ARBA00023125"/>
    </source>
</evidence>
<proteinExistence type="predicted"/>
<name>A0AAU7W8B3_9MICO</name>
<dbReference type="InterPro" id="IPR009057">
    <property type="entry name" value="Homeodomain-like_sf"/>
</dbReference>